<reference evidence="5 6" key="1">
    <citation type="submission" date="2021-03" db="EMBL/GenBank/DDBJ databases">
        <title>Sequencing the genomes of 1000 actinobacteria strains.</title>
        <authorList>
            <person name="Klenk H.-P."/>
        </authorList>
    </citation>
    <scope>NUCLEOTIDE SEQUENCE [LARGE SCALE GENOMIC DNA]</scope>
    <source>
        <strain evidence="5 6">DSM 12936</strain>
    </source>
</reference>
<dbReference type="InterPro" id="IPR023210">
    <property type="entry name" value="NADP_OxRdtase_dom"/>
</dbReference>
<dbReference type="InterPro" id="IPR018170">
    <property type="entry name" value="Aldo/ket_reductase_CS"/>
</dbReference>
<evidence type="ECO:0000259" key="4">
    <source>
        <dbReference type="Pfam" id="PF00248"/>
    </source>
</evidence>
<evidence type="ECO:0000256" key="3">
    <source>
        <dbReference type="ARBA" id="ARBA00023002"/>
    </source>
</evidence>
<sequence>MSDDNYGLPAVSLGPVSMPLLGFGTWQISDDDVTAAVGTALETGYRHLDTATGYGNEAGIGRALAAAGLAREDVFVTTKLPPDHGGRERQTIEESLTKLGLDHVDLWLVHWPPGGEAAPEVWQEVVRAQQDGLVTSVGVSNYSLAQIDEITAAVGVAPAVNQIKWGPLLYDVAEVDGLRERGVVLEGYSPLKATDLDDPVLGGIAAEHGVTPAQVVIAWHVAHGFVVIPKSSRPERIIANAEAVRVPLTVEQVEAVDGLARG</sequence>
<organism evidence="5 6">
    <name type="scientific">Microlunatus capsulatus</name>
    <dbReference type="NCBI Taxonomy" id="99117"/>
    <lineage>
        <taxon>Bacteria</taxon>
        <taxon>Bacillati</taxon>
        <taxon>Actinomycetota</taxon>
        <taxon>Actinomycetes</taxon>
        <taxon>Propionibacteriales</taxon>
        <taxon>Propionibacteriaceae</taxon>
        <taxon>Microlunatus</taxon>
    </lineage>
</organism>
<dbReference type="InterPro" id="IPR036812">
    <property type="entry name" value="NAD(P)_OxRdtase_dom_sf"/>
</dbReference>
<dbReference type="Pfam" id="PF00248">
    <property type="entry name" value="Aldo_ket_red"/>
    <property type="match status" value="1"/>
</dbReference>
<evidence type="ECO:0000256" key="2">
    <source>
        <dbReference type="ARBA" id="ARBA00022857"/>
    </source>
</evidence>
<dbReference type="PIRSF" id="PIRSF000097">
    <property type="entry name" value="AKR"/>
    <property type="match status" value="1"/>
</dbReference>
<keyword evidence="2" id="KW-0521">NADP</keyword>
<dbReference type="PRINTS" id="PR00069">
    <property type="entry name" value="ALDKETRDTASE"/>
</dbReference>
<dbReference type="PANTHER" id="PTHR43827">
    <property type="entry name" value="2,5-DIKETO-D-GLUCONIC ACID REDUCTASE"/>
    <property type="match status" value="1"/>
</dbReference>
<accession>A0ABS4ZDD5</accession>
<dbReference type="InterPro" id="IPR020471">
    <property type="entry name" value="AKR"/>
</dbReference>
<dbReference type="Proteomes" id="UP000758168">
    <property type="component" value="Unassembled WGS sequence"/>
</dbReference>
<dbReference type="EMBL" id="JAGIOB010000001">
    <property type="protein sequence ID" value="MBP2418737.1"/>
    <property type="molecule type" value="Genomic_DNA"/>
</dbReference>
<evidence type="ECO:0000256" key="1">
    <source>
        <dbReference type="ARBA" id="ARBA00007905"/>
    </source>
</evidence>
<dbReference type="PROSITE" id="PS00798">
    <property type="entry name" value="ALDOKETO_REDUCTASE_1"/>
    <property type="match status" value="1"/>
</dbReference>
<gene>
    <name evidence="5" type="ORF">JOF54_003659</name>
</gene>
<evidence type="ECO:0000313" key="6">
    <source>
        <dbReference type="Proteomes" id="UP000758168"/>
    </source>
</evidence>
<comment type="similarity">
    <text evidence="1">Belongs to the aldo/keto reductase family.</text>
</comment>
<protein>
    <submittedName>
        <fullName evidence="5">Diketogulonate reductase-like aldo/keto reductase</fullName>
    </submittedName>
</protein>
<dbReference type="RefSeq" id="WP_210058451.1">
    <property type="nucleotide sequence ID" value="NZ_BAAAMH010000032.1"/>
</dbReference>
<proteinExistence type="inferred from homology"/>
<dbReference type="CDD" id="cd19071">
    <property type="entry name" value="AKR_AKR1-5-like"/>
    <property type="match status" value="1"/>
</dbReference>
<dbReference type="PANTHER" id="PTHR43827:SF3">
    <property type="entry name" value="NADP-DEPENDENT OXIDOREDUCTASE DOMAIN-CONTAINING PROTEIN"/>
    <property type="match status" value="1"/>
</dbReference>
<evidence type="ECO:0000313" key="5">
    <source>
        <dbReference type="EMBL" id="MBP2418737.1"/>
    </source>
</evidence>
<keyword evidence="3" id="KW-0560">Oxidoreductase</keyword>
<name>A0ABS4ZDD5_9ACTN</name>
<dbReference type="SUPFAM" id="SSF51430">
    <property type="entry name" value="NAD(P)-linked oxidoreductase"/>
    <property type="match status" value="1"/>
</dbReference>
<comment type="caution">
    <text evidence="5">The sequence shown here is derived from an EMBL/GenBank/DDBJ whole genome shotgun (WGS) entry which is preliminary data.</text>
</comment>
<feature type="domain" description="NADP-dependent oxidoreductase" evidence="4">
    <location>
        <begin position="21"/>
        <end position="259"/>
    </location>
</feature>
<dbReference type="Gene3D" id="3.20.20.100">
    <property type="entry name" value="NADP-dependent oxidoreductase domain"/>
    <property type="match status" value="1"/>
</dbReference>
<keyword evidence="6" id="KW-1185">Reference proteome</keyword>